<evidence type="ECO:0000256" key="1">
    <source>
        <dbReference type="ARBA" id="ARBA00022553"/>
    </source>
</evidence>
<dbReference type="CDD" id="cd00156">
    <property type="entry name" value="REC"/>
    <property type="match status" value="1"/>
</dbReference>
<dbReference type="GO" id="GO:0000160">
    <property type="term" value="P:phosphorelay signal transduction system"/>
    <property type="evidence" value="ECO:0007669"/>
    <property type="project" value="InterPro"/>
</dbReference>
<dbReference type="AlphaFoldDB" id="A0A7W7ZCN3"/>
<evidence type="ECO:0000259" key="3">
    <source>
        <dbReference type="PROSITE" id="PS50110"/>
    </source>
</evidence>
<proteinExistence type="predicted"/>
<feature type="domain" description="Response regulatory" evidence="3">
    <location>
        <begin position="7"/>
        <end position="119"/>
    </location>
</feature>
<dbReference type="Proteomes" id="UP000540989">
    <property type="component" value="Unassembled WGS sequence"/>
</dbReference>
<feature type="modified residue" description="4-aspartylphosphate" evidence="2">
    <location>
        <position position="56"/>
    </location>
</feature>
<dbReference type="InterPro" id="IPR011006">
    <property type="entry name" value="CheY-like_superfamily"/>
</dbReference>
<dbReference type="EMBL" id="JACHIP010000003">
    <property type="protein sequence ID" value="MBB5057471.1"/>
    <property type="molecule type" value="Genomic_DNA"/>
</dbReference>
<dbReference type="SUPFAM" id="SSF52172">
    <property type="entry name" value="CheY-like"/>
    <property type="match status" value="1"/>
</dbReference>
<protein>
    <submittedName>
        <fullName evidence="4">CheY-like chemotaxis protein</fullName>
    </submittedName>
</protein>
<evidence type="ECO:0000313" key="4">
    <source>
        <dbReference type="EMBL" id="MBB5057471.1"/>
    </source>
</evidence>
<accession>A0A7W7ZCN3</accession>
<keyword evidence="5" id="KW-1185">Reference proteome</keyword>
<dbReference type="PANTHER" id="PTHR44591">
    <property type="entry name" value="STRESS RESPONSE REGULATOR PROTEIN 1"/>
    <property type="match status" value="1"/>
</dbReference>
<comment type="caution">
    <text evidence="4">The sequence shown here is derived from an EMBL/GenBank/DDBJ whole genome shotgun (WGS) entry which is preliminary data.</text>
</comment>
<gene>
    <name evidence="4" type="ORF">HDF16_002177</name>
</gene>
<dbReference type="Gene3D" id="3.40.50.2300">
    <property type="match status" value="1"/>
</dbReference>
<dbReference type="PANTHER" id="PTHR44591:SF3">
    <property type="entry name" value="RESPONSE REGULATORY DOMAIN-CONTAINING PROTEIN"/>
    <property type="match status" value="1"/>
</dbReference>
<keyword evidence="1 2" id="KW-0597">Phosphoprotein</keyword>
<evidence type="ECO:0000313" key="5">
    <source>
        <dbReference type="Proteomes" id="UP000540989"/>
    </source>
</evidence>
<sequence>MTQRKPTLLIVEDEPVTRELLSQVFVGRGHEVSSAKDGFTALEQIRTEPPDIMLSDLNMPGMSGFELLSVVRRRIPGIYVIATRGAFAGQGVPHGIAADAYYAKATGLTYLFEIMQNASQPDTGSRDRNSSAIPIWISPTERDASLRAQVLISCSGCLRAFSLWVEAADFVIHETPCVYCGVRLHYATVQPMNPASPLQFRSGGNSRKTALSETGLSLARRCQPIPLYR</sequence>
<name>A0A7W7ZCN3_9BACT</name>
<dbReference type="RefSeq" id="WP_184216429.1">
    <property type="nucleotide sequence ID" value="NZ_JACHIP010000003.1"/>
</dbReference>
<reference evidence="4 5" key="1">
    <citation type="submission" date="2020-08" db="EMBL/GenBank/DDBJ databases">
        <title>Genomic Encyclopedia of Type Strains, Phase IV (KMG-V): Genome sequencing to study the core and pangenomes of soil and plant-associated prokaryotes.</title>
        <authorList>
            <person name="Whitman W."/>
        </authorList>
    </citation>
    <scope>NUCLEOTIDE SEQUENCE [LARGE SCALE GENOMIC DNA]</scope>
    <source>
        <strain evidence="4 5">M8UP14</strain>
    </source>
</reference>
<dbReference type="Pfam" id="PF00072">
    <property type="entry name" value="Response_reg"/>
    <property type="match status" value="1"/>
</dbReference>
<evidence type="ECO:0000256" key="2">
    <source>
        <dbReference type="PROSITE-ProRule" id="PRU00169"/>
    </source>
</evidence>
<dbReference type="SMART" id="SM00448">
    <property type="entry name" value="REC"/>
    <property type="match status" value="1"/>
</dbReference>
<dbReference type="PROSITE" id="PS50110">
    <property type="entry name" value="RESPONSE_REGULATORY"/>
    <property type="match status" value="1"/>
</dbReference>
<organism evidence="4 5">
    <name type="scientific">Granulicella aggregans</name>
    <dbReference type="NCBI Taxonomy" id="474949"/>
    <lineage>
        <taxon>Bacteria</taxon>
        <taxon>Pseudomonadati</taxon>
        <taxon>Acidobacteriota</taxon>
        <taxon>Terriglobia</taxon>
        <taxon>Terriglobales</taxon>
        <taxon>Acidobacteriaceae</taxon>
        <taxon>Granulicella</taxon>
    </lineage>
</organism>
<dbReference type="InterPro" id="IPR050595">
    <property type="entry name" value="Bact_response_regulator"/>
</dbReference>
<dbReference type="InterPro" id="IPR001789">
    <property type="entry name" value="Sig_transdc_resp-reg_receiver"/>
</dbReference>